<evidence type="ECO:0000259" key="1">
    <source>
        <dbReference type="Pfam" id="PF00725"/>
    </source>
</evidence>
<proteinExistence type="predicted"/>
<dbReference type="EMBL" id="AUZY01005711">
    <property type="protein sequence ID" value="EQD57605.1"/>
    <property type="molecule type" value="Genomic_DNA"/>
</dbReference>
<dbReference type="GO" id="GO:0006631">
    <property type="term" value="P:fatty acid metabolic process"/>
    <property type="evidence" value="ECO:0007669"/>
    <property type="project" value="InterPro"/>
</dbReference>
<feature type="non-terminal residue" evidence="2">
    <location>
        <position position="1"/>
    </location>
</feature>
<gene>
    <name evidence="2" type="ORF">B1B_08708</name>
</gene>
<accession>T1BUL4</accession>
<dbReference type="InterPro" id="IPR008927">
    <property type="entry name" value="6-PGluconate_DH-like_C_sf"/>
</dbReference>
<name>T1BUL4_9ZZZZ</name>
<reference evidence="2" key="2">
    <citation type="journal article" date="2014" name="ISME J.">
        <title>Microbial stratification in low pH oxic and suboxic macroscopic growths along an acid mine drainage.</title>
        <authorList>
            <person name="Mendez-Garcia C."/>
            <person name="Mesa V."/>
            <person name="Sprenger R.R."/>
            <person name="Richter M."/>
            <person name="Diez M.S."/>
            <person name="Solano J."/>
            <person name="Bargiela R."/>
            <person name="Golyshina O.V."/>
            <person name="Manteca A."/>
            <person name="Ramos J.L."/>
            <person name="Gallego J.R."/>
            <person name="Llorente I."/>
            <person name="Martins Dos Santos V.A."/>
            <person name="Jensen O.N."/>
            <person name="Pelaez A.I."/>
            <person name="Sanchez J."/>
            <person name="Ferrer M."/>
        </authorList>
    </citation>
    <scope>NUCLEOTIDE SEQUENCE</scope>
</reference>
<keyword evidence="2" id="KW-0413">Isomerase</keyword>
<protein>
    <submittedName>
        <fullName evidence="2">Protein containing 3-hydroxyacyl-CoA dehydrogenase</fullName>
        <ecNumber evidence="2">5.-.-.-</ecNumber>
    </submittedName>
</protein>
<organism evidence="2">
    <name type="scientific">mine drainage metagenome</name>
    <dbReference type="NCBI Taxonomy" id="410659"/>
    <lineage>
        <taxon>unclassified sequences</taxon>
        <taxon>metagenomes</taxon>
        <taxon>ecological metagenomes</taxon>
    </lineage>
</organism>
<dbReference type="AlphaFoldDB" id="T1BUL4"/>
<dbReference type="InterPro" id="IPR006108">
    <property type="entry name" value="3HC_DH_C"/>
</dbReference>
<sequence length="79" mass="9266">RIITEALAMHEEGASIEDLDSMVRFRLNFPMGIFELLDFVGIDIVFNANREMKKKGLQHLFVKTPWKNGKVWKTWREDG</sequence>
<dbReference type="GO" id="GO:0016853">
    <property type="term" value="F:isomerase activity"/>
    <property type="evidence" value="ECO:0007669"/>
    <property type="project" value="UniProtKB-KW"/>
</dbReference>
<dbReference type="EC" id="5.-.-.-" evidence="2"/>
<comment type="caution">
    <text evidence="2">The sequence shown here is derived from an EMBL/GenBank/DDBJ whole genome shotgun (WGS) entry which is preliminary data.</text>
</comment>
<dbReference type="SUPFAM" id="SSF48179">
    <property type="entry name" value="6-phosphogluconate dehydrogenase C-terminal domain-like"/>
    <property type="match status" value="1"/>
</dbReference>
<dbReference type="Pfam" id="PF00725">
    <property type="entry name" value="3HCDH"/>
    <property type="match status" value="1"/>
</dbReference>
<feature type="domain" description="3-hydroxyacyl-CoA dehydrogenase C-terminal" evidence="1">
    <location>
        <begin position="2"/>
        <end position="66"/>
    </location>
</feature>
<dbReference type="Gene3D" id="1.10.1040.10">
    <property type="entry name" value="N-(1-d-carboxylethyl)-l-norvaline Dehydrogenase, domain 2"/>
    <property type="match status" value="1"/>
</dbReference>
<dbReference type="GO" id="GO:0016616">
    <property type="term" value="F:oxidoreductase activity, acting on the CH-OH group of donors, NAD or NADP as acceptor"/>
    <property type="evidence" value="ECO:0007669"/>
    <property type="project" value="InterPro"/>
</dbReference>
<evidence type="ECO:0000313" key="2">
    <source>
        <dbReference type="EMBL" id="EQD57605.1"/>
    </source>
</evidence>
<dbReference type="InterPro" id="IPR013328">
    <property type="entry name" value="6PGD_dom2"/>
</dbReference>
<reference evidence="2" key="1">
    <citation type="submission" date="2013-08" db="EMBL/GenBank/DDBJ databases">
        <authorList>
            <person name="Mendez C."/>
            <person name="Richter M."/>
            <person name="Ferrer M."/>
            <person name="Sanchez J."/>
        </authorList>
    </citation>
    <scope>NUCLEOTIDE SEQUENCE</scope>
</reference>